<comment type="caution">
    <text evidence="2">The sequence shown here is derived from an EMBL/GenBank/DDBJ whole genome shotgun (WGS) entry which is preliminary data.</text>
</comment>
<gene>
    <name evidence="2" type="ORF">K1Y79_00730</name>
</gene>
<keyword evidence="1" id="KW-0732">Signal</keyword>
<dbReference type="Pfam" id="PF04402">
    <property type="entry name" value="SIMPL"/>
    <property type="match status" value="1"/>
</dbReference>
<dbReference type="RefSeq" id="WP_220248079.1">
    <property type="nucleotide sequence ID" value="NZ_JAICCF010000001.1"/>
</dbReference>
<sequence length="205" mass="23032">MKKLILAGIILMSALGSQAQEQQDHSIQVTGTSSVTREVESYQIDFSIAVDYAYGETESRKSFEDLKKSFFAKVKEAGLDESKFKEDKMGYQALRMYREGNLYTFSTLSRDELLKASQLANGTVVNITGTRAKFKPIVKTDKQFETAFRNSQEKAAMIAKAINKKLGAVVSVTDLTPQEAPMEENFYFKPIEDQSLTLLVTFSFE</sequence>
<feature type="chain" id="PRO_5046977368" evidence="1">
    <location>
        <begin position="20"/>
        <end position="205"/>
    </location>
</feature>
<evidence type="ECO:0000256" key="1">
    <source>
        <dbReference type="SAM" id="SignalP"/>
    </source>
</evidence>
<name>A0ABS7G5A4_9BACT</name>
<organism evidence="2 3">
    <name type="scientific">Chitinophaga rhizophila</name>
    <dbReference type="NCBI Taxonomy" id="2866212"/>
    <lineage>
        <taxon>Bacteria</taxon>
        <taxon>Pseudomonadati</taxon>
        <taxon>Bacteroidota</taxon>
        <taxon>Chitinophagia</taxon>
        <taxon>Chitinophagales</taxon>
        <taxon>Chitinophagaceae</taxon>
        <taxon>Chitinophaga</taxon>
    </lineage>
</organism>
<feature type="signal peptide" evidence="1">
    <location>
        <begin position="1"/>
        <end position="19"/>
    </location>
</feature>
<proteinExistence type="predicted"/>
<keyword evidence="3" id="KW-1185">Reference proteome</keyword>
<evidence type="ECO:0000313" key="2">
    <source>
        <dbReference type="EMBL" id="MBW8682842.1"/>
    </source>
</evidence>
<accession>A0ABS7G5A4</accession>
<reference evidence="2 3" key="1">
    <citation type="submission" date="2021-08" db="EMBL/GenBank/DDBJ databases">
        <title>The genome sequence of Chitinophaga sp. B61.</title>
        <authorList>
            <person name="Zhang X."/>
        </authorList>
    </citation>
    <scope>NUCLEOTIDE SEQUENCE [LARGE SCALE GENOMIC DNA]</scope>
    <source>
        <strain evidence="2 3">B61</strain>
    </source>
</reference>
<dbReference type="InterPro" id="IPR007497">
    <property type="entry name" value="SIMPL/DUF541"/>
</dbReference>
<evidence type="ECO:0000313" key="3">
    <source>
        <dbReference type="Proteomes" id="UP000812961"/>
    </source>
</evidence>
<dbReference type="Proteomes" id="UP000812961">
    <property type="component" value="Unassembled WGS sequence"/>
</dbReference>
<protein>
    <submittedName>
        <fullName evidence="2">SIMPL domain-containing protein</fullName>
    </submittedName>
</protein>
<dbReference type="EMBL" id="JAICCF010000001">
    <property type="protein sequence ID" value="MBW8682842.1"/>
    <property type="molecule type" value="Genomic_DNA"/>
</dbReference>